<feature type="signal peptide" evidence="1">
    <location>
        <begin position="1"/>
        <end position="26"/>
    </location>
</feature>
<dbReference type="RefSeq" id="WP_170208475.1">
    <property type="nucleotide sequence ID" value="NZ_RBKT01000001.1"/>
</dbReference>
<reference evidence="2 3" key="1">
    <citation type="submission" date="2018-10" db="EMBL/GenBank/DDBJ databases">
        <title>Sequencing the genomes of 1000 actinobacteria strains.</title>
        <authorList>
            <person name="Klenk H.-P."/>
        </authorList>
    </citation>
    <scope>NUCLEOTIDE SEQUENCE [LARGE SCALE GENOMIC DNA]</scope>
    <source>
        <strain evidence="2 3">DSM 45175</strain>
    </source>
</reference>
<keyword evidence="2" id="KW-0645">Protease</keyword>
<sequence>MLKRLLSAGLFAVGLILVVPATQASAAQISGPLEPQTGTVRGVFTDRSGNPIVHASVSTSSLTYNHWQRSAYTDAQGRYQMDDVPAGPVTIYFSDGTISQYAPGKPNADEAQRYTVVPGLATVVDERQVPTGTVQGRLTDQTGNPVAQASVYLDAEPYSYFASGATTDADGRYSITHVPAGEVTLQFVKFPFRVWAHQEHGQAAAKRFTLRGNQTLTVDESLLPTGTLTGLITDAEGNPAQTSVVAHEVDGDGNYNTSTGADGRFSLTVPAGRWRVELNVHQWVPGKIDEAAGRIFRVAAGQSVEVNDSLRPTGALRVELRTGSSGVDQYAFALWHGGTKVAFANGTNVGSRTFEDLLPGDYLFSYDEYFAPGTLRIENAVPVKVRAGGTRTLEVAHPARSTLSGRVTLPTGEPAPQLYVQADVIADGVYQRHTVQTGTDGEWQMTDVFPESYRITLTNSSRELSQDGGEVTVAAGGSASVNSTWHTGGSLIVTAVDATTGAPVSNYCVAVVAKFGDFCTQGSAVTVAGLAAGPTLVTLNMLGGSDYLGKKDVPVTIPADGRATLTIPVEIGGRFNARVVNRATGTTAGESVCFYAVLPGTGGTSERASACTNKQGVGTSGTLAPGTYQLFVKPPDGSAYGAQWFTPEGGTGDQRQATKINIRAGKTTRLGTIQLDPAGSVTGVVRDPAGQPVEHVEVGVTAFEIPRSELVPEGTDKEGRYTVRNLGPYAWPLLFTPIADLPRQWSGATGNRFQAETVPVTSGATSTYDTTLSAGAKVTGTVTVTPGDTAWSGGRLKARGVTSGDLLAVADVPGQGGVYEFRVIGDGPVNLEWYLADPVTKSTGWYDGNPVRVPANGRKQLDLTIG</sequence>
<evidence type="ECO:0000313" key="3">
    <source>
        <dbReference type="Proteomes" id="UP000277671"/>
    </source>
</evidence>
<proteinExistence type="predicted"/>
<keyword evidence="3" id="KW-1185">Reference proteome</keyword>
<protein>
    <submittedName>
        <fullName evidence="2">Carboxypeptidase family protein</fullName>
    </submittedName>
</protein>
<dbReference type="Gene3D" id="2.60.40.1120">
    <property type="entry name" value="Carboxypeptidase-like, regulatory domain"/>
    <property type="match status" value="3"/>
</dbReference>
<dbReference type="SUPFAM" id="SSF49464">
    <property type="entry name" value="Carboxypeptidase regulatory domain-like"/>
    <property type="match status" value="1"/>
</dbReference>
<keyword evidence="1" id="KW-0732">Signal</keyword>
<dbReference type="GO" id="GO:0004180">
    <property type="term" value="F:carboxypeptidase activity"/>
    <property type="evidence" value="ECO:0007669"/>
    <property type="project" value="UniProtKB-KW"/>
</dbReference>
<dbReference type="AlphaFoldDB" id="A0A495JC37"/>
<evidence type="ECO:0000313" key="2">
    <source>
        <dbReference type="EMBL" id="RKR86566.1"/>
    </source>
</evidence>
<comment type="caution">
    <text evidence="2">The sequence shown here is derived from an EMBL/GenBank/DDBJ whole genome shotgun (WGS) entry which is preliminary data.</text>
</comment>
<dbReference type="InterPro" id="IPR008969">
    <property type="entry name" value="CarboxyPept-like_regulatory"/>
</dbReference>
<dbReference type="InterPro" id="IPR013784">
    <property type="entry name" value="Carb-bd-like_fold"/>
</dbReference>
<dbReference type="EMBL" id="RBKT01000001">
    <property type="protein sequence ID" value="RKR86566.1"/>
    <property type="molecule type" value="Genomic_DNA"/>
</dbReference>
<evidence type="ECO:0000256" key="1">
    <source>
        <dbReference type="SAM" id="SignalP"/>
    </source>
</evidence>
<feature type="chain" id="PRO_5019731167" evidence="1">
    <location>
        <begin position="27"/>
        <end position="866"/>
    </location>
</feature>
<dbReference type="Proteomes" id="UP000277671">
    <property type="component" value="Unassembled WGS sequence"/>
</dbReference>
<keyword evidence="2" id="KW-0378">Hydrolase</keyword>
<gene>
    <name evidence="2" type="ORF">BDK92_0798</name>
</gene>
<keyword evidence="2" id="KW-0121">Carboxypeptidase</keyword>
<dbReference type="SUPFAM" id="SSF49452">
    <property type="entry name" value="Starch-binding domain-like"/>
    <property type="match status" value="4"/>
</dbReference>
<accession>A0A495JC37</accession>
<organism evidence="2 3">
    <name type="scientific">Micromonospora pisi</name>
    <dbReference type="NCBI Taxonomy" id="589240"/>
    <lineage>
        <taxon>Bacteria</taxon>
        <taxon>Bacillati</taxon>
        <taxon>Actinomycetota</taxon>
        <taxon>Actinomycetes</taxon>
        <taxon>Micromonosporales</taxon>
        <taxon>Micromonosporaceae</taxon>
        <taxon>Micromonospora</taxon>
    </lineage>
</organism>
<dbReference type="GO" id="GO:0030246">
    <property type="term" value="F:carbohydrate binding"/>
    <property type="evidence" value="ECO:0007669"/>
    <property type="project" value="InterPro"/>
</dbReference>
<dbReference type="Pfam" id="PF13620">
    <property type="entry name" value="CarboxypepD_reg"/>
    <property type="match status" value="2"/>
</dbReference>
<name>A0A495JC37_9ACTN</name>